<keyword evidence="1" id="KW-1133">Transmembrane helix</keyword>
<keyword evidence="1" id="KW-0472">Membrane</keyword>
<comment type="caution">
    <text evidence="2">The sequence shown here is derived from an EMBL/GenBank/DDBJ whole genome shotgun (WGS) entry which is preliminary data.</text>
</comment>
<dbReference type="Proteomes" id="UP000188532">
    <property type="component" value="Unassembled WGS sequence"/>
</dbReference>
<proteinExistence type="predicted"/>
<protein>
    <submittedName>
        <fullName evidence="2">Uncharacterized protein</fullName>
    </submittedName>
</protein>
<feature type="transmembrane region" description="Helical" evidence="1">
    <location>
        <begin position="65"/>
        <end position="89"/>
    </location>
</feature>
<keyword evidence="1" id="KW-0812">Transmembrane</keyword>
<reference evidence="2 3" key="1">
    <citation type="submission" date="2017-02" db="EMBL/GenBank/DDBJ databases">
        <title>Complete genome sequences of Mycobacterium kansasii strains isolated from rhesus macaques.</title>
        <authorList>
            <person name="Panda A."/>
            <person name="Nagaraj S."/>
            <person name="Zhao X."/>
            <person name="Tettelin H."/>
            <person name="Detolla L.J."/>
        </authorList>
    </citation>
    <scope>NUCLEOTIDE SEQUENCE [LARGE SCALE GENOMIC DNA]</scope>
    <source>
        <strain evidence="2 3">11-3469</strain>
    </source>
</reference>
<name>A0A1V3X667_MYCKA</name>
<evidence type="ECO:0000256" key="1">
    <source>
        <dbReference type="SAM" id="Phobius"/>
    </source>
</evidence>
<accession>A0A1V3X667</accession>
<dbReference type="STRING" id="1768.B1T50_10915"/>
<gene>
    <name evidence="2" type="ORF">BZL29_4463</name>
</gene>
<feature type="transmembrane region" description="Helical" evidence="1">
    <location>
        <begin position="39"/>
        <end position="58"/>
    </location>
</feature>
<feature type="transmembrane region" description="Helical" evidence="1">
    <location>
        <begin position="134"/>
        <end position="155"/>
    </location>
</feature>
<dbReference type="AlphaFoldDB" id="A0A1V3X667"/>
<sequence>MVSVIGVLLIAYLAAVALQPAILDVLPSWLSWFGRPGSMATIAVVVSVLIAVSVLNFRGNGSHRLVGVSFTVIALLITMSAVLGLSSYWGCHDANHPAVFTPLMWTAQLVKGSTGDTSLSGRTCPNPTPVGLELARIAALSAIFTGLGGVVVGVFRSQVDRLRANLADSVTAIVGVDDDTESMVSAIARTLDRRSTLVVITNAGDDRVQRVRRRAPGWCWSTSTPRPPWCRCDCGAISGGSI</sequence>
<evidence type="ECO:0000313" key="3">
    <source>
        <dbReference type="Proteomes" id="UP000188532"/>
    </source>
</evidence>
<organism evidence="2 3">
    <name type="scientific">Mycobacterium kansasii</name>
    <dbReference type="NCBI Taxonomy" id="1768"/>
    <lineage>
        <taxon>Bacteria</taxon>
        <taxon>Bacillati</taxon>
        <taxon>Actinomycetota</taxon>
        <taxon>Actinomycetes</taxon>
        <taxon>Mycobacteriales</taxon>
        <taxon>Mycobacteriaceae</taxon>
        <taxon>Mycobacterium</taxon>
    </lineage>
</organism>
<evidence type="ECO:0000313" key="2">
    <source>
        <dbReference type="EMBL" id="OOK74622.1"/>
    </source>
</evidence>
<dbReference type="EMBL" id="MVBN01000004">
    <property type="protein sequence ID" value="OOK74622.1"/>
    <property type="molecule type" value="Genomic_DNA"/>
</dbReference>